<gene>
    <name evidence="5" type="ORF">COK86_28000</name>
</gene>
<comment type="caution">
    <text evidence="5">The sequence shown here is derived from an EMBL/GenBank/DDBJ whole genome shotgun (WGS) entry which is preliminary data.</text>
</comment>
<dbReference type="InterPro" id="IPR010060">
    <property type="entry name" value="NRPS_synth"/>
</dbReference>
<dbReference type="Proteomes" id="UP000224076">
    <property type="component" value="Unassembled WGS sequence"/>
</dbReference>
<sequence>NNDLTVRQIREAMSQGLPDYMLPSYFVQLTHMPLTPNGKINRKALPAPEQSLQTGTEYIAPQTPIEEILVSIWQTVLGVPQIGVLDNFFDLGGDSIKAIQASSKLLQAGYKIEMKYWFKYQNVAELSLHVKPVTRLIDQKEIIGEVTLTPIQRWFFENKMEAPHHFNQSVMLYQKQGFDVIALRKTMQKITEHHDTLRMVFRQTEQGYEAWNRRIEEEELFSLEVMDFTGEVNPAAAIEEAANVIQSSIDLSKGPLIKLGLFQCKEGDHLLIVIHHLVVDGVSWRILLEDIGVSYGQAVNGEAIQFPQKTDSFQLWAEQLSLYANSPEMEKEREYWNGMEEIQTGLLPKDKEENYGLIKDSEAINVEWTKLETEQLLKQANNAYNTEINDLLLTAVGTAIHQWTGMDKIAVNLEGHGRETILSDLDITRTVGWFTSQYPVVLPVEVESSISQRIKNIKMGLRQVPNKGIGYGVLKYLTNHQEKQTFTLKPEISFNYLGQFDQDLENSLMQISPYSKGDDVNIHQKNRYTLDINGMVIDGSLSMTITYSNAQYYEETIQELADLLKEALKGIIEHCVMKEQVDQLHHFEEHEIAESISSKKVEKFTDEFFNSLYLKDIPGAIFVVVQDGKVLLSKGYGYSDVENKIQMNANNTLMRVGSITKLFTSTIMMQLVEQGKINLYEDIQAYLGDIEIPRKINYPLTIEHLMSYTTGFDYPDQGMEKLTNFDKSKPITLKDFIKQNMPTVVYTPGERYNYENFAFVLQGYIVEKITGIPFHQYAKEHLLKPLGMYNSSFIQTLELQNKLATGYDIENSKVPRYEYSPVDNSTGSMLSTGEDIAKFMIAMLQQGRYGENRILDSTSVKKILSLKSENNSEISYSSYGFETNFHPNYMGENIFAKSGNISGFSSFMWLLPEVNTGAFIMCNKSFINKIEIFEAFMNHFYPSLQGRKSLQLV</sequence>
<dbReference type="InterPro" id="IPR001466">
    <property type="entry name" value="Beta-lactam-related"/>
</dbReference>
<evidence type="ECO:0000259" key="4">
    <source>
        <dbReference type="PROSITE" id="PS50075"/>
    </source>
</evidence>
<dbReference type="Gene3D" id="1.10.1200.10">
    <property type="entry name" value="ACP-like"/>
    <property type="match status" value="1"/>
</dbReference>
<feature type="domain" description="Carrier" evidence="4">
    <location>
        <begin position="60"/>
        <end position="134"/>
    </location>
</feature>
<dbReference type="SUPFAM" id="SSF47336">
    <property type="entry name" value="ACP-like"/>
    <property type="match status" value="1"/>
</dbReference>
<dbReference type="RefSeq" id="WP_176535398.1">
    <property type="nucleotide sequence ID" value="NZ_NUXC01000031.1"/>
</dbReference>
<dbReference type="NCBIfam" id="TIGR01720">
    <property type="entry name" value="NRPS-para261"/>
    <property type="match status" value="1"/>
</dbReference>
<dbReference type="InterPro" id="IPR006162">
    <property type="entry name" value="Ppantetheine_attach_site"/>
</dbReference>
<dbReference type="InterPro" id="IPR009081">
    <property type="entry name" value="PP-bd_ACP"/>
</dbReference>
<dbReference type="FunFam" id="1.10.1200.10:FF:000005">
    <property type="entry name" value="Nonribosomal peptide synthetase 1"/>
    <property type="match status" value="1"/>
</dbReference>
<dbReference type="Gene3D" id="3.40.710.10">
    <property type="entry name" value="DD-peptidase/beta-lactamase superfamily"/>
    <property type="match status" value="1"/>
</dbReference>
<dbReference type="GO" id="GO:0003824">
    <property type="term" value="F:catalytic activity"/>
    <property type="evidence" value="ECO:0007669"/>
    <property type="project" value="InterPro"/>
</dbReference>
<evidence type="ECO:0000256" key="1">
    <source>
        <dbReference type="ARBA" id="ARBA00001957"/>
    </source>
</evidence>
<dbReference type="AlphaFoldDB" id="A0A2B0TT20"/>
<dbReference type="Gene3D" id="3.30.559.10">
    <property type="entry name" value="Chloramphenicol acetyltransferase-like domain"/>
    <property type="match status" value="1"/>
</dbReference>
<evidence type="ECO:0000313" key="6">
    <source>
        <dbReference type="Proteomes" id="UP000224076"/>
    </source>
</evidence>
<name>A0A2B0TT20_BACCE</name>
<evidence type="ECO:0000256" key="2">
    <source>
        <dbReference type="ARBA" id="ARBA00022450"/>
    </source>
</evidence>
<proteinExistence type="predicted"/>
<keyword evidence="2" id="KW-0596">Phosphopantetheine</keyword>
<comment type="cofactor">
    <cofactor evidence="1">
        <name>pantetheine 4'-phosphate</name>
        <dbReference type="ChEBI" id="CHEBI:47942"/>
    </cofactor>
</comment>
<dbReference type="SUPFAM" id="SSF56601">
    <property type="entry name" value="beta-lactamase/transpeptidase-like"/>
    <property type="match status" value="1"/>
</dbReference>
<dbReference type="Pfam" id="PF00550">
    <property type="entry name" value="PP-binding"/>
    <property type="match status" value="1"/>
</dbReference>
<dbReference type="InterPro" id="IPR036736">
    <property type="entry name" value="ACP-like_sf"/>
</dbReference>
<dbReference type="PROSITE" id="PS50075">
    <property type="entry name" value="CARRIER"/>
    <property type="match status" value="1"/>
</dbReference>
<dbReference type="Pfam" id="PF00668">
    <property type="entry name" value="Condensation"/>
    <property type="match status" value="1"/>
</dbReference>
<dbReference type="SUPFAM" id="SSF52777">
    <property type="entry name" value="CoA-dependent acyltransferases"/>
    <property type="match status" value="2"/>
</dbReference>
<evidence type="ECO:0000313" key="5">
    <source>
        <dbReference type="EMBL" id="PFU37621.1"/>
    </source>
</evidence>
<reference evidence="5 6" key="1">
    <citation type="submission" date="2017-09" db="EMBL/GenBank/DDBJ databases">
        <title>Large-scale bioinformatics analysis of Bacillus genomes uncovers conserved roles of natural products in bacterial physiology.</title>
        <authorList>
            <consortium name="Agbiome Team Llc"/>
            <person name="Bleich R.M."/>
            <person name="Grubbs K.J."/>
            <person name="Santa Maria K.C."/>
            <person name="Allen S.E."/>
            <person name="Farag S."/>
            <person name="Shank E.A."/>
            <person name="Bowers A."/>
        </authorList>
    </citation>
    <scope>NUCLEOTIDE SEQUENCE [LARGE SCALE GENOMIC DNA]</scope>
    <source>
        <strain evidence="5 6">AFS061806</strain>
    </source>
</reference>
<dbReference type="SUPFAM" id="SSF56801">
    <property type="entry name" value="Acetyl-CoA synthetase-like"/>
    <property type="match status" value="1"/>
</dbReference>
<dbReference type="InterPro" id="IPR001242">
    <property type="entry name" value="Condensation_dom"/>
</dbReference>
<feature type="non-terminal residue" evidence="5">
    <location>
        <position position="1"/>
    </location>
</feature>
<dbReference type="InterPro" id="IPR012338">
    <property type="entry name" value="Beta-lactam/transpept-like"/>
</dbReference>
<dbReference type="PROSITE" id="PS00012">
    <property type="entry name" value="PHOSPHOPANTETHEINE"/>
    <property type="match status" value="1"/>
</dbReference>
<dbReference type="PANTHER" id="PTHR45398">
    <property type="match status" value="1"/>
</dbReference>
<organism evidence="5 6">
    <name type="scientific">Bacillus cereus</name>
    <dbReference type="NCBI Taxonomy" id="1396"/>
    <lineage>
        <taxon>Bacteria</taxon>
        <taxon>Bacillati</taxon>
        <taxon>Bacillota</taxon>
        <taxon>Bacilli</taxon>
        <taxon>Bacillales</taxon>
        <taxon>Bacillaceae</taxon>
        <taxon>Bacillus</taxon>
        <taxon>Bacillus cereus group</taxon>
    </lineage>
</organism>
<dbReference type="Pfam" id="PF00144">
    <property type="entry name" value="Beta-lactamase"/>
    <property type="match status" value="1"/>
</dbReference>
<evidence type="ECO:0000256" key="3">
    <source>
        <dbReference type="ARBA" id="ARBA00022553"/>
    </source>
</evidence>
<dbReference type="PANTHER" id="PTHR45398:SF1">
    <property type="entry name" value="ENZYME, PUTATIVE (JCVI)-RELATED"/>
    <property type="match status" value="1"/>
</dbReference>
<dbReference type="EMBL" id="NVDG01000064">
    <property type="protein sequence ID" value="PFU37621.1"/>
    <property type="molecule type" value="Genomic_DNA"/>
</dbReference>
<dbReference type="GO" id="GO:0008610">
    <property type="term" value="P:lipid biosynthetic process"/>
    <property type="evidence" value="ECO:0007669"/>
    <property type="project" value="UniProtKB-ARBA"/>
</dbReference>
<accession>A0A2B0TT20</accession>
<protein>
    <submittedName>
        <fullName evidence="5">Non-ribosomal peptide synthetase</fullName>
    </submittedName>
</protein>
<dbReference type="CDD" id="cd19534">
    <property type="entry name" value="E_NRPS"/>
    <property type="match status" value="1"/>
</dbReference>
<dbReference type="InterPro" id="IPR045851">
    <property type="entry name" value="AMP-bd_C_sf"/>
</dbReference>
<dbReference type="Gene3D" id="3.30.559.30">
    <property type="entry name" value="Nonribosomal peptide synthetase, condensation domain"/>
    <property type="match status" value="1"/>
</dbReference>
<dbReference type="InterPro" id="IPR023213">
    <property type="entry name" value="CAT-like_dom_sf"/>
</dbReference>
<dbReference type="Gene3D" id="3.30.300.30">
    <property type="match status" value="1"/>
</dbReference>
<keyword evidence="3" id="KW-0597">Phosphoprotein</keyword>